<protein>
    <recommendedName>
        <fullName evidence="3">HTH cro/C1-type domain-containing protein</fullName>
    </recommendedName>
</protein>
<evidence type="ECO:0000313" key="1">
    <source>
        <dbReference type="EMBL" id="MBD1364411.1"/>
    </source>
</evidence>
<reference evidence="1 2" key="1">
    <citation type="submission" date="2020-09" db="EMBL/GenBank/DDBJ databases">
        <title>Novel species of Mucilaginibacter isolated from a glacier on the Tibetan Plateau.</title>
        <authorList>
            <person name="Liu Q."/>
            <person name="Xin Y.-H."/>
        </authorList>
    </citation>
    <scope>NUCLEOTIDE SEQUENCE [LARGE SCALE GENOMIC DNA]</scope>
    <source>
        <strain evidence="1 2">ZT4R22</strain>
    </source>
</reference>
<keyword evidence="2" id="KW-1185">Reference proteome</keyword>
<evidence type="ECO:0000313" key="2">
    <source>
        <dbReference type="Proteomes" id="UP000606600"/>
    </source>
</evidence>
<dbReference type="EMBL" id="JACWMY010000005">
    <property type="protein sequence ID" value="MBD1364411.1"/>
    <property type="molecule type" value="Genomic_DNA"/>
</dbReference>
<dbReference type="Proteomes" id="UP000606600">
    <property type="component" value="Unassembled WGS sequence"/>
</dbReference>
<accession>A0ABR7WQ10</accession>
<sequence>MSLKQAVEVILAEQKRNLTWLASEMDKTYTGFKLSLENETIKYSDINKMLDILESPVELIFEENVRRYSNKGSESNIVREPEIVYHSLRDQIEILKSTVKDKDRIIELMSKK</sequence>
<proteinExistence type="predicted"/>
<evidence type="ECO:0008006" key="3">
    <source>
        <dbReference type="Google" id="ProtNLM"/>
    </source>
</evidence>
<dbReference type="RefSeq" id="WP_191189076.1">
    <property type="nucleotide sequence ID" value="NZ_JACWMY010000005.1"/>
</dbReference>
<name>A0ABR7WQ10_9SPHI</name>
<gene>
    <name evidence="1" type="ORF">IDJ77_11380</name>
</gene>
<organism evidence="1 2">
    <name type="scientific">Mucilaginibacter pankratovii</name>
    <dbReference type="NCBI Taxonomy" id="2772110"/>
    <lineage>
        <taxon>Bacteria</taxon>
        <taxon>Pseudomonadati</taxon>
        <taxon>Bacteroidota</taxon>
        <taxon>Sphingobacteriia</taxon>
        <taxon>Sphingobacteriales</taxon>
        <taxon>Sphingobacteriaceae</taxon>
        <taxon>Mucilaginibacter</taxon>
    </lineage>
</organism>
<comment type="caution">
    <text evidence="1">The sequence shown here is derived from an EMBL/GenBank/DDBJ whole genome shotgun (WGS) entry which is preliminary data.</text>
</comment>